<dbReference type="FunFam" id="1.10.10.10:FF:000079">
    <property type="entry name" value="GntR family transcriptional regulator"/>
    <property type="match status" value="1"/>
</dbReference>
<dbReference type="CDD" id="cd07377">
    <property type="entry name" value="WHTH_GntR"/>
    <property type="match status" value="1"/>
</dbReference>
<dbReference type="STRING" id="1612.ABB44_09520"/>
<organism evidence="5 6">
    <name type="scientific">Companilactobacillus farciminis</name>
    <dbReference type="NCBI Taxonomy" id="1612"/>
    <lineage>
        <taxon>Bacteria</taxon>
        <taxon>Bacillati</taxon>
        <taxon>Bacillota</taxon>
        <taxon>Bacilli</taxon>
        <taxon>Lactobacillales</taxon>
        <taxon>Lactobacillaceae</taxon>
        <taxon>Companilactobacillus</taxon>
    </lineage>
</organism>
<dbReference type="GO" id="GO:0003700">
    <property type="term" value="F:DNA-binding transcription factor activity"/>
    <property type="evidence" value="ECO:0007669"/>
    <property type="project" value="InterPro"/>
</dbReference>
<keyword evidence="2" id="KW-0238">DNA-binding</keyword>
<dbReference type="PANTHER" id="PTHR44846">
    <property type="entry name" value="MANNOSYL-D-GLYCERATE TRANSPORT/METABOLISM SYSTEM REPRESSOR MNGR-RELATED"/>
    <property type="match status" value="1"/>
</dbReference>
<dbReference type="OrthoDB" id="457376at2"/>
<dbReference type="AlphaFoldDB" id="A0A4R5NBX8"/>
<reference evidence="5 6" key="1">
    <citation type="journal article" date="2019" name="Appl. Microbiol. Biotechnol.">
        <title>Uncovering carbohydrate metabolism through a genotype-phenotype association study of 56 lactic acid bacteria genomes.</title>
        <authorList>
            <person name="Buron-Moles G."/>
            <person name="Chailyan A."/>
            <person name="Dolejs I."/>
            <person name="Forster J."/>
            <person name="Miks M.H."/>
        </authorList>
    </citation>
    <scope>NUCLEOTIDE SEQUENCE [LARGE SCALE GENOMIC DNA]</scope>
    <source>
        <strain evidence="5 6">ATCC 29644</strain>
    </source>
</reference>
<evidence type="ECO:0000259" key="4">
    <source>
        <dbReference type="PROSITE" id="PS50949"/>
    </source>
</evidence>
<dbReference type="PROSITE" id="PS50949">
    <property type="entry name" value="HTH_GNTR"/>
    <property type="match status" value="1"/>
</dbReference>
<dbReference type="SMART" id="SM00866">
    <property type="entry name" value="UTRA"/>
    <property type="match status" value="1"/>
</dbReference>
<dbReference type="SUPFAM" id="SSF46785">
    <property type="entry name" value="Winged helix' DNA-binding domain"/>
    <property type="match status" value="1"/>
</dbReference>
<dbReference type="PANTHER" id="PTHR44846:SF1">
    <property type="entry name" value="MANNOSYL-D-GLYCERATE TRANSPORT_METABOLISM SYSTEM REPRESSOR MNGR-RELATED"/>
    <property type="match status" value="1"/>
</dbReference>
<name>A0A4R5NBX8_9LACO</name>
<evidence type="ECO:0000313" key="6">
    <source>
        <dbReference type="Proteomes" id="UP000295257"/>
    </source>
</evidence>
<evidence type="ECO:0000256" key="3">
    <source>
        <dbReference type="ARBA" id="ARBA00023163"/>
    </source>
</evidence>
<dbReference type="InterPro" id="IPR036388">
    <property type="entry name" value="WH-like_DNA-bd_sf"/>
</dbReference>
<dbReference type="GO" id="GO:0003677">
    <property type="term" value="F:DNA binding"/>
    <property type="evidence" value="ECO:0007669"/>
    <property type="project" value="UniProtKB-KW"/>
</dbReference>
<dbReference type="Pfam" id="PF07702">
    <property type="entry name" value="UTRA"/>
    <property type="match status" value="1"/>
</dbReference>
<dbReference type="Pfam" id="PF00392">
    <property type="entry name" value="GntR"/>
    <property type="match status" value="1"/>
</dbReference>
<comment type="caution">
    <text evidence="5">The sequence shown here is derived from an EMBL/GenBank/DDBJ whole genome shotgun (WGS) entry which is preliminary data.</text>
</comment>
<dbReference type="GO" id="GO:0045892">
    <property type="term" value="P:negative regulation of DNA-templated transcription"/>
    <property type="evidence" value="ECO:0007669"/>
    <property type="project" value="TreeGrafter"/>
</dbReference>
<dbReference type="Gene3D" id="3.40.1410.10">
    <property type="entry name" value="Chorismate lyase-like"/>
    <property type="match status" value="1"/>
</dbReference>
<evidence type="ECO:0000256" key="1">
    <source>
        <dbReference type="ARBA" id="ARBA00023015"/>
    </source>
</evidence>
<evidence type="ECO:0000256" key="2">
    <source>
        <dbReference type="ARBA" id="ARBA00023125"/>
    </source>
</evidence>
<proteinExistence type="predicted"/>
<keyword evidence="1" id="KW-0805">Transcription regulation</keyword>
<dbReference type="InterPro" id="IPR036390">
    <property type="entry name" value="WH_DNA-bd_sf"/>
</dbReference>
<dbReference type="InterPro" id="IPR050679">
    <property type="entry name" value="Bact_HTH_transcr_reg"/>
</dbReference>
<dbReference type="Proteomes" id="UP000295257">
    <property type="component" value="Unassembled WGS sequence"/>
</dbReference>
<dbReference type="InterPro" id="IPR028978">
    <property type="entry name" value="Chorismate_lyase_/UTRA_dom_sf"/>
</dbReference>
<dbReference type="PRINTS" id="PR00035">
    <property type="entry name" value="HTHGNTR"/>
</dbReference>
<dbReference type="SMART" id="SM00345">
    <property type="entry name" value="HTH_GNTR"/>
    <property type="match status" value="1"/>
</dbReference>
<evidence type="ECO:0000313" key="5">
    <source>
        <dbReference type="EMBL" id="TDG70593.1"/>
    </source>
</evidence>
<accession>A0A4R5NBX8</accession>
<dbReference type="InterPro" id="IPR000524">
    <property type="entry name" value="Tscrpt_reg_HTH_GntR"/>
</dbReference>
<dbReference type="SUPFAM" id="SSF64288">
    <property type="entry name" value="Chorismate lyase-like"/>
    <property type="match status" value="1"/>
</dbReference>
<protein>
    <recommendedName>
        <fullName evidence="4">HTH gntR-type domain-containing protein</fullName>
    </recommendedName>
</protein>
<dbReference type="InterPro" id="IPR011663">
    <property type="entry name" value="UTRA"/>
</dbReference>
<keyword evidence="3" id="KW-0804">Transcription</keyword>
<keyword evidence="6" id="KW-1185">Reference proteome</keyword>
<dbReference type="RefSeq" id="WP_056945211.1">
    <property type="nucleotide sequence ID" value="NZ_CP162899.1"/>
</dbReference>
<dbReference type="EMBL" id="PUFN01000024">
    <property type="protein sequence ID" value="TDG70593.1"/>
    <property type="molecule type" value="Genomic_DNA"/>
</dbReference>
<dbReference type="Gene3D" id="1.10.10.10">
    <property type="entry name" value="Winged helix-like DNA-binding domain superfamily/Winged helix DNA-binding domain"/>
    <property type="match status" value="1"/>
</dbReference>
<feature type="domain" description="HTH gntR-type" evidence="4">
    <location>
        <begin position="8"/>
        <end position="76"/>
    </location>
</feature>
<sequence length="240" mass="27697">MIKKESVIPLYEQIKNEIIKQISEGTYEPGSKLPSEHELEDKFNTSRITIRRAIDELSKDNYLTKKQGKGTFINAHKVQRNLLNLNSYTNFMLENNSKPSRKVIEISYEGVTTKIRDNLCISGESKILKVQRIMHFEKNNDGLEIGFYPTKLFPDLDKKITSDVSISNLLKNTYNINQGRSRQQINLTFATSDTAKKLNVVLGSPLFQLERIVYDTKNQPIYFAVMYYDPNKVSFIIDSK</sequence>
<gene>
    <name evidence="5" type="ORF">C5L30_001384</name>
</gene>